<feature type="domain" description="EthD" evidence="1">
    <location>
        <begin position="127"/>
        <end position="214"/>
    </location>
</feature>
<dbReference type="EMBL" id="PXYK01000002">
    <property type="protein sequence ID" value="PSJ65252.1"/>
    <property type="molecule type" value="Genomic_DNA"/>
</dbReference>
<dbReference type="NCBIfam" id="TIGR02118">
    <property type="entry name" value="EthD family reductase"/>
    <property type="match status" value="1"/>
</dbReference>
<keyword evidence="3" id="KW-1185">Reference proteome</keyword>
<dbReference type="SUPFAM" id="SSF54909">
    <property type="entry name" value="Dimeric alpha+beta barrel"/>
    <property type="match status" value="2"/>
</dbReference>
<dbReference type="Gene3D" id="3.30.70.100">
    <property type="match status" value="2"/>
</dbReference>
<name>A0A2P7SRZ6_9HYPH</name>
<evidence type="ECO:0000313" key="2">
    <source>
        <dbReference type="EMBL" id="PSJ65252.1"/>
    </source>
</evidence>
<dbReference type="InterPro" id="IPR009799">
    <property type="entry name" value="EthD_dom"/>
</dbReference>
<evidence type="ECO:0000259" key="1">
    <source>
        <dbReference type="Pfam" id="PF07110"/>
    </source>
</evidence>
<accession>A0A2P7SRZ6</accession>
<dbReference type="OrthoDB" id="6369070at2"/>
<proteinExistence type="predicted"/>
<dbReference type="Proteomes" id="UP000241229">
    <property type="component" value="Unassembled WGS sequence"/>
</dbReference>
<sequence>MATFRHFTFLKRKPGLTVEDFTAAWSNGHASRLLSSDTFWSSVASYRQNRVLPAIPEVTPEPLWDGLVQIELKGAADTDHDGPLGKTIGAEDFVDPGQMVQFVAEAKVVLDGPARGVKILSLPRRRAGLSPAEFSRHYREVHGALVARNEAFKKYTNRYVQHHVHPRTVKATDGFVPYDGISEFWFDSLDHARAAWAAPSYMAELRADEKNFVGSPPSHRLLVEEVVFPRL</sequence>
<dbReference type="InterPro" id="IPR011008">
    <property type="entry name" value="Dimeric_a/b-barrel"/>
</dbReference>
<organism evidence="2 3">
    <name type="scientific">Kumtagia ephedrae</name>
    <dbReference type="NCBI Taxonomy" id="2116701"/>
    <lineage>
        <taxon>Bacteria</taxon>
        <taxon>Pseudomonadati</taxon>
        <taxon>Pseudomonadota</taxon>
        <taxon>Alphaproteobacteria</taxon>
        <taxon>Hyphomicrobiales</taxon>
        <taxon>Phyllobacteriaceae</taxon>
        <taxon>Kumtagia</taxon>
    </lineage>
</organism>
<comment type="caution">
    <text evidence="2">The sequence shown here is derived from an EMBL/GenBank/DDBJ whole genome shotgun (WGS) entry which is preliminary data.</text>
</comment>
<evidence type="ECO:0000313" key="3">
    <source>
        <dbReference type="Proteomes" id="UP000241229"/>
    </source>
</evidence>
<dbReference type="Pfam" id="PF07110">
    <property type="entry name" value="EthD"/>
    <property type="match status" value="1"/>
</dbReference>
<reference evidence="2 3" key="1">
    <citation type="submission" date="2018-03" db="EMBL/GenBank/DDBJ databases">
        <title>The draft genome of Mesorhizobium sp. 6GN-30.</title>
        <authorList>
            <person name="Liu L."/>
            <person name="Li L."/>
            <person name="Wang T."/>
            <person name="Zhang X."/>
            <person name="Liang L."/>
        </authorList>
    </citation>
    <scope>NUCLEOTIDE SEQUENCE [LARGE SCALE GENOMIC DNA]</scope>
    <source>
        <strain evidence="2 3">6GN30</strain>
    </source>
</reference>
<dbReference type="RefSeq" id="WP_106770592.1">
    <property type="nucleotide sequence ID" value="NZ_PXYK01000002.1"/>
</dbReference>
<dbReference type="AlphaFoldDB" id="A0A2P7SRZ6"/>
<gene>
    <name evidence="2" type="ORF">C7I84_02590</name>
</gene>
<dbReference type="GO" id="GO:0016491">
    <property type="term" value="F:oxidoreductase activity"/>
    <property type="evidence" value="ECO:0007669"/>
    <property type="project" value="InterPro"/>
</dbReference>
<protein>
    <recommendedName>
        <fullName evidence="1">EthD domain-containing protein</fullName>
    </recommendedName>
</protein>